<dbReference type="OrthoDB" id="258627at2759"/>
<protein>
    <submittedName>
        <fullName evidence="2">Cbwd1 protein</fullName>
    </submittedName>
</protein>
<feature type="non-terminal residue" evidence="2">
    <location>
        <position position="74"/>
    </location>
</feature>
<dbReference type="PANTHER" id="PTHR13748">
    <property type="entry name" value="COBW-RELATED"/>
    <property type="match status" value="1"/>
</dbReference>
<dbReference type="InterPro" id="IPR027417">
    <property type="entry name" value="P-loop_NTPase"/>
</dbReference>
<dbReference type="InterPro" id="IPR051316">
    <property type="entry name" value="Zinc-reg_GTPase_activator"/>
</dbReference>
<accession>A0A813C1U4</accession>
<evidence type="ECO:0000313" key="2">
    <source>
        <dbReference type="EMBL" id="CAE7934301.1"/>
    </source>
</evidence>
<dbReference type="InterPro" id="IPR003495">
    <property type="entry name" value="CobW/HypB/UreG_nucleotide-bd"/>
</dbReference>
<evidence type="ECO:0000313" key="3">
    <source>
        <dbReference type="Proteomes" id="UP000601435"/>
    </source>
</evidence>
<dbReference type="GO" id="GO:0005737">
    <property type="term" value="C:cytoplasm"/>
    <property type="evidence" value="ECO:0007669"/>
    <property type="project" value="TreeGrafter"/>
</dbReference>
<dbReference type="PANTHER" id="PTHR13748:SF70">
    <property type="entry name" value="COBW_HYPB_UREG NUCLEOTIDE-BINDING DOMAIN-CONTAINING PROTEIN"/>
    <property type="match status" value="1"/>
</dbReference>
<comment type="caution">
    <text evidence="2">The sequence shown here is derived from an EMBL/GenBank/DDBJ whole genome shotgun (WGS) entry which is preliminary data.</text>
</comment>
<keyword evidence="3" id="KW-1185">Reference proteome</keyword>
<dbReference type="EMBL" id="CAJNJA010083141">
    <property type="protein sequence ID" value="CAE7934301.1"/>
    <property type="molecule type" value="Genomic_DNA"/>
</dbReference>
<evidence type="ECO:0000259" key="1">
    <source>
        <dbReference type="Pfam" id="PF02492"/>
    </source>
</evidence>
<dbReference type="Pfam" id="PF02492">
    <property type="entry name" value="cobW"/>
    <property type="match status" value="1"/>
</dbReference>
<feature type="non-terminal residue" evidence="2">
    <location>
        <position position="1"/>
    </location>
</feature>
<dbReference type="AlphaFoldDB" id="A0A813C1U4"/>
<sequence>VITVADAKNLRGRLDDNIEEGKVNEAFQQIAFADKIILNKLDLVTSDQAISIKEKIRNINKYAKIVPAVKGRVK</sequence>
<name>A0A813C1U4_9DINO</name>
<dbReference type="Proteomes" id="UP000601435">
    <property type="component" value="Unassembled WGS sequence"/>
</dbReference>
<reference evidence="2" key="1">
    <citation type="submission" date="2021-02" db="EMBL/GenBank/DDBJ databases">
        <authorList>
            <person name="Dougan E. K."/>
            <person name="Rhodes N."/>
            <person name="Thang M."/>
            <person name="Chan C."/>
        </authorList>
    </citation>
    <scope>NUCLEOTIDE SEQUENCE</scope>
</reference>
<feature type="domain" description="CobW/HypB/UreG nucleotide-binding" evidence="1">
    <location>
        <begin position="1"/>
        <end position="66"/>
    </location>
</feature>
<organism evidence="2 3">
    <name type="scientific">Symbiodinium necroappetens</name>
    <dbReference type="NCBI Taxonomy" id="1628268"/>
    <lineage>
        <taxon>Eukaryota</taxon>
        <taxon>Sar</taxon>
        <taxon>Alveolata</taxon>
        <taxon>Dinophyceae</taxon>
        <taxon>Suessiales</taxon>
        <taxon>Symbiodiniaceae</taxon>
        <taxon>Symbiodinium</taxon>
    </lineage>
</organism>
<dbReference type="Gene3D" id="3.40.50.300">
    <property type="entry name" value="P-loop containing nucleotide triphosphate hydrolases"/>
    <property type="match status" value="1"/>
</dbReference>
<proteinExistence type="predicted"/>
<gene>
    <name evidence="2" type="primary">Cbwd1</name>
    <name evidence="2" type="ORF">SNEC2469_LOCUS32632</name>
</gene>